<dbReference type="GO" id="GO:0016747">
    <property type="term" value="F:acyltransferase activity, transferring groups other than amino-acyl groups"/>
    <property type="evidence" value="ECO:0007669"/>
    <property type="project" value="InterPro"/>
</dbReference>
<comment type="caution">
    <text evidence="2">The sequence shown here is derived from an EMBL/GenBank/DDBJ whole genome shotgun (WGS) entry which is preliminary data.</text>
</comment>
<evidence type="ECO:0000313" key="2">
    <source>
        <dbReference type="EMBL" id="PST83635.1"/>
    </source>
</evidence>
<dbReference type="Proteomes" id="UP000240912">
    <property type="component" value="Unassembled WGS sequence"/>
</dbReference>
<name>A0A2T3HMH1_9SPHI</name>
<dbReference type="Gene3D" id="3.40.630.30">
    <property type="match status" value="1"/>
</dbReference>
<dbReference type="PANTHER" id="PTHR43617">
    <property type="entry name" value="L-AMINO ACID N-ACETYLTRANSFERASE"/>
    <property type="match status" value="1"/>
</dbReference>
<proteinExistence type="predicted"/>
<keyword evidence="3" id="KW-1185">Reference proteome</keyword>
<dbReference type="EMBL" id="PYLS01000005">
    <property type="protein sequence ID" value="PST83635.1"/>
    <property type="molecule type" value="Genomic_DNA"/>
</dbReference>
<dbReference type="SUPFAM" id="SSF55729">
    <property type="entry name" value="Acyl-CoA N-acyltransferases (Nat)"/>
    <property type="match status" value="1"/>
</dbReference>
<dbReference type="RefSeq" id="WP_107215897.1">
    <property type="nucleotide sequence ID" value="NZ_KZ686269.1"/>
</dbReference>
<dbReference type="OrthoDB" id="5319888at2"/>
<dbReference type="PROSITE" id="PS51186">
    <property type="entry name" value="GNAT"/>
    <property type="match status" value="1"/>
</dbReference>
<dbReference type="InterPro" id="IPR050276">
    <property type="entry name" value="MshD_Acetyltransferase"/>
</dbReference>
<feature type="domain" description="N-acetyltransferase" evidence="1">
    <location>
        <begin position="4"/>
        <end position="169"/>
    </location>
</feature>
<dbReference type="CDD" id="cd04301">
    <property type="entry name" value="NAT_SF"/>
    <property type="match status" value="1"/>
</dbReference>
<dbReference type="AlphaFoldDB" id="A0A2T3HMH1"/>
<dbReference type="Pfam" id="PF00583">
    <property type="entry name" value="Acetyltransf_1"/>
    <property type="match status" value="1"/>
</dbReference>
<keyword evidence="2" id="KW-0808">Transferase</keyword>
<dbReference type="InterPro" id="IPR016181">
    <property type="entry name" value="Acyl_CoA_acyltransferase"/>
</dbReference>
<evidence type="ECO:0000313" key="3">
    <source>
        <dbReference type="Proteomes" id="UP000240912"/>
    </source>
</evidence>
<sequence length="176" mass="20099">MTAIQIIPAEQQVVPMLLQLYQAVSADPAGLIRQPAEVNEEYVNGFVSESLRNGLILLMTAQERIIGEIHAYTPQLAAFRHILTDLTIVLAPEYQGRGLGKQLFTAFLDRVSSDFAHILRVELYVRESNERNVAFYQRLGFIIEGRHVHKIWVADSKFETPLQMTWFNPAYRNITV</sequence>
<accession>A0A2T3HMH1</accession>
<dbReference type="InterPro" id="IPR000182">
    <property type="entry name" value="GNAT_dom"/>
</dbReference>
<protein>
    <submittedName>
        <fullName evidence="2">GNAT family N-acetyltransferase</fullName>
    </submittedName>
</protein>
<gene>
    <name evidence="2" type="ORF">C7T94_13950</name>
</gene>
<organism evidence="2 3">
    <name type="scientific">Pedobacter yulinensis</name>
    <dbReference type="NCBI Taxonomy" id="2126353"/>
    <lineage>
        <taxon>Bacteria</taxon>
        <taxon>Pseudomonadati</taxon>
        <taxon>Bacteroidota</taxon>
        <taxon>Sphingobacteriia</taxon>
        <taxon>Sphingobacteriales</taxon>
        <taxon>Sphingobacteriaceae</taxon>
        <taxon>Pedobacter</taxon>
    </lineage>
</organism>
<evidence type="ECO:0000259" key="1">
    <source>
        <dbReference type="PROSITE" id="PS51186"/>
    </source>
</evidence>
<reference evidence="2 3" key="1">
    <citation type="submission" date="2018-03" db="EMBL/GenBank/DDBJ databases">
        <authorList>
            <person name="Keele B.F."/>
        </authorList>
    </citation>
    <scope>NUCLEOTIDE SEQUENCE [LARGE SCALE GENOMIC DNA]</scope>
    <source>
        <strain evidence="2 3">YL28-9</strain>
    </source>
</reference>